<dbReference type="CDD" id="cd07377">
    <property type="entry name" value="WHTH_GntR"/>
    <property type="match status" value="1"/>
</dbReference>
<dbReference type="PANTHER" id="PTHR43537">
    <property type="entry name" value="TRANSCRIPTIONAL REGULATOR, GNTR FAMILY"/>
    <property type="match status" value="1"/>
</dbReference>
<comment type="caution">
    <text evidence="5">The sequence shown here is derived from an EMBL/GenBank/DDBJ whole genome shotgun (WGS) entry which is preliminary data.</text>
</comment>
<dbReference type="RefSeq" id="WP_185050935.1">
    <property type="nucleotide sequence ID" value="NZ_BAABIX010000061.1"/>
</dbReference>
<dbReference type="SMART" id="SM00895">
    <property type="entry name" value="FCD"/>
    <property type="match status" value="1"/>
</dbReference>
<dbReference type="EMBL" id="JACHGN010000007">
    <property type="protein sequence ID" value="MBB5134018.1"/>
    <property type="molecule type" value="Genomic_DNA"/>
</dbReference>
<dbReference type="GO" id="GO:0003700">
    <property type="term" value="F:DNA-binding transcription factor activity"/>
    <property type="evidence" value="ECO:0007669"/>
    <property type="project" value="InterPro"/>
</dbReference>
<dbReference type="InterPro" id="IPR036388">
    <property type="entry name" value="WH-like_DNA-bd_sf"/>
</dbReference>
<keyword evidence="1" id="KW-0805">Transcription regulation</keyword>
<dbReference type="InterPro" id="IPR000524">
    <property type="entry name" value="Tscrpt_reg_HTH_GntR"/>
</dbReference>
<sequence>MAAYGGRGLHGQTVEALATMIFSGEYREGDGLDVAELQERLGVSSTALREAMKVLAAKGLIMARPKLGTFVRPRQDWNLLDGDVIRWKFAGRPDHGFLEDLHELRSIVEPSVARLAALRRTEEDLEALRAALGRMAEARGDAGAMVAADLAFHRALLTASGNELLERMDVVMGAGLAGRDRLVHGAQPGDDPVPSHLAVLTAIAEGDADAADGAMRELLAKAWGDLLRLWETPAGETA</sequence>
<proteinExistence type="predicted"/>
<dbReference type="Gene3D" id="1.10.10.10">
    <property type="entry name" value="Winged helix-like DNA-binding domain superfamily/Winged helix DNA-binding domain"/>
    <property type="match status" value="1"/>
</dbReference>
<protein>
    <submittedName>
        <fullName evidence="5">DNA-binding FadR family transcriptional regulator</fullName>
    </submittedName>
</protein>
<dbReference type="Proteomes" id="UP000578449">
    <property type="component" value="Unassembled WGS sequence"/>
</dbReference>
<dbReference type="Pfam" id="PF07729">
    <property type="entry name" value="FCD"/>
    <property type="match status" value="1"/>
</dbReference>
<dbReference type="SUPFAM" id="SSF48008">
    <property type="entry name" value="GntR ligand-binding domain-like"/>
    <property type="match status" value="1"/>
</dbReference>
<dbReference type="Pfam" id="PF00392">
    <property type="entry name" value="GntR"/>
    <property type="match status" value="1"/>
</dbReference>
<dbReference type="GO" id="GO:0003677">
    <property type="term" value="F:DNA binding"/>
    <property type="evidence" value="ECO:0007669"/>
    <property type="project" value="UniProtKB-KW"/>
</dbReference>
<keyword evidence="6" id="KW-1185">Reference proteome</keyword>
<dbReference type="SMART" id="SM00345">
    <property type="entry name" value="HTH_GNTR"/>
    <property type="match status" value="1"/>
</dbReference>
<organism evidence="5 6">
    <name type="scientific">Thermocatellispora tengchongensis</name>
    <dbReference type="NCBI Taxonomy" id="1073253"/>
    <lineage>
        <taxon>Bacteria</taxon>
        <taxon>Bacillati</taxon>
        <taxon>Actinomycetota</taxon>
        <taxon>Actinomycetes</taxon>
        <taxon>Streptosporangiales</taxon>
        <taxon>Streptosporangiaceae</taxon>
        <taxon>Thermocatellispora</taxon>
    </lineage>
</organism>
<evidence type="ECO:0000256" key="3">
    <source>
        <dbReference type="ARBA" id="ARBA00023163"/>
    </source>
</evidence>
<evidence type="ECO:0000259" key="4">
    <source>
        <dbReference type="PROSITE" id="PS50949"/>
    </source>
</evidence>
<dbReference type="PANTHER" id="PTHR43537:SF44">
    <property type="entry name" value="GNTR FAMILY REGULATORY PROTEIN"/>
    <property type="match status" value="1"/>
</dbReference>
<dbReference type="InterPro" id="IPR011711">
    <property type="entry name" value="GntR_C"/>
</dbReference>
<dbReference type="Gene3D" id="1.20.120.530">
    <property type="entry name" value="GntR ligand-binding domain-like"/>
    <property type="match status" value="1"/>
</dbReference>
<dbReference type="PROSITE" id="PS50949">
    <property type="entry name" value="HTH_GNTR"/>
    <property type="match status" value="1"/>
</dbReference>
<evidence type="ECO:0000313" key="6">
    <source>
        <dbReference type="Proteomes" id="UP000578449"/>
    </source>
</evidence>
<dbReference type="SUPFAM" id="SSF46785">
    <property type="entry name" value="Winged helix' DNA-binding domain"/>
    <property type="match status" value="1"/>
</dbReference>
<evidence type="ECO:0000256" key="2">
    <source>
        <dbReference type="ARBA" id="ARBA00023125"/>
    </source>
</evidence>
<dbReference type="AlphaFoldDB" id="A0A840P2V4"/>
<reference evidence="5 6" key="1">
    <citation type="submission" date="2020-08" db="EMBL/GenBank/DDBJ databases">
        <title>Genomic Encyclopedia of Type Strains, Phase IV (KMG-IV): sequencing the most valuable type-strain genomes for metagenomic binning, comparative biology and taxonomic classification.</title>
        <authorList>
            <person name="Goeker M."/>
        </authorList>
    </citation>
    <scope>NUCLEOTIDE SEQUENCE [LARGE SCALE GENOMIC DNA]</scope>
    <source>
        <strain evidence="5 6">DSM 45615</strain>
    </source>
</reference>
<name>A0A840P2V4_9ACTN</name>
<dbReference type="InterPro" id="IPR036390">
    <property type="entry name" value="WH_DNA-bd_sf"/>
</dbReference>
<keyword evidence="2 5" id="KW-0238">DNA-binding</keyword>
<dbReference type="InterPro" id="IPR008920">
    <property type="entry name" value="TF_FadR/GntR_C"/>
</dbReference>
<evidence type="ECO:0000313" key="5">
    <source>
        <dbReference type="EMBL" id="MBB5134018.1"/>
    </source>
</evidence>
<accession>A0A840P2V4</accession>
<evidence type="ECO:0000256" key="1">
    <source>
        <dbReference type="ARBA" id="ARBA00023015"/>
    </source>
</evidence>
<gene>
    <name evidence="5" type="ORF">HNP84_003744</name>
</gene>
<feature type="domain" description="HTH gntR-type" evidence="4">
    <location>
        <begin position="7"/>
        <end position="74"/>
    </location>
</feature>
<keyword evidence="3" id="KW-0804">Transcription</keyword>